<dbReference type="STRING" id="246404.A0A507FHB1"/>
<dbReference type="GO" id="GO:0008017">
    <property type="term" value="F:microtubule binding"/>
    <property type="evidence" value="ECO:0007669"/>
    <property type="project" value="InterPro"/>
</dbReference>
<dbReference type="Proteomes" id="UP000320333">
    <property type="component" value="Unassembled WGS sequence"/>
</dbReference>
<dbReference type="GO" id="GO:0005874">
    <property type="term" value="C:microtubule"/>
    <property type="evidence" value="ECO:0007669"/>
    <property type="project" value="TreeGrafter"/>
</dbReference>
<dbReference type="GO" id="GO:0005524">
    <property type="term" value="F:ATP binding"/>
    <property type="evidence" value="ECO:0007669"/>
    <property type="project" value="UniProtKB-UniRule"/>
</dbReference>
<keyword evidence="1" id="KW-0067">ATP-binding</keyword>
<evidence type="ECO:0000256" key="1">
    <source>
        <dbReference type="PROSITE-ProRule" id="PRU00283"/>
    </source>
</evidence>
<dbReference type="GO" id="GO:0005819">
    <property type="term" value="C:spindle"/>
    <property type="evidence" value="ECO:0007669"/>
    <property type="project" value="TreeGrafter"/>
</dbReference>
<dbReference type="InterPro" id="IPR027640">
    <property type="entry name" value="Kinesin-like_fam"/>
</dbReference>
<evidence type="ECO:0000259" key="2">
    <source>
        <dbReference type="PROSITE" id="PS50067"/>
    </source>
</evidence>
<dbReference type="GO" id="GO:0005871">
    <property type="term" value="C:kinesin complex"/>
    <property type="evidence" value="ECO:0007669"/>
    <property type="project" value="TreeGrafter"/>
</dbReference>
<dbReference type="GO" id="GO:0003777">
    <property type="term" value="F:microtubule motor activity"/>
    <property type="evidence" value="ECO:0007669"/>
    <property type="project" value="InterPro"/>
</dbReference>
<feature type="binding site" evidence="1">
    <location>
        <begin position="138"/>
        <end position="145"/>
    </location>
    <ligand>
        <name>ATP</name>
        <dbReference type="ChEBI" id="CHEBI:30616"/>
    </ligand>
</feature>
<comment type="caution">
    <text evidence="3">The sequence shown here is derived from an EMBL/GenBank/DDBJ whole genome shotgun (WGS) entry which is preliminary data.</text>
</comment>
<dbReference type="InterPro" id="IPR001752">
    <property type="entry name" value="Kinesin_motor_dom"/>
</dbReference>
<dbReference type="OrthoDB" id="3176171at2759"/>
<dbReference type="PANTHER" id="PTHR24115:SF0">
    <property type="entry name" value="FI21273P1-RELATED"/>
    <property type="match status" value="1"/>
</dbReference>
<dbReference type="PRINTS" id="PR00380">
    <property type="entry name" value="KINESINHEAVY"/>
</dbReference>
<dbReference type="InterPro" id="IPR036961">
    <property type="entry name" value="Kinesin_motor_dom_sf"/>
</dbReference>
<dbReference type="PANTHER" id="PTHR24115">
    <property type="entry name" value="KINESIN-RELATED"/>
    <property type="match status" value="1"/>
</dbReference>
<dbReference type="GO" id="GO:0016887">
    <property type="term" value="F:ATP hydrolysis activity"/>
    <property type="evidence" value="ECO:0007669"/>
    <property type="project" value="TreeGrafter"/>
</dbReference>
<accession>A0A507FHB1</accession>
<dbReference type="InterPro" id="IPR027417">
    <property type="entry name" value="P-loop_NTPase"/>
</dbReference>
<keyword evidence="1" id="KW-0547">Nucleotide-binding</keyword>
<reference evidence="3 4" key="1">
    <citation type="journal article" date="2019" name="Sci. Rep.">
        <title>Comparative genomics of chytrid fungi reveal insights into the obligate biotrophic and pathogenic lifestyle of Synchytrium endobioticum.</title>
        <authorList>
            <person name="van de Vossenberg B.T.L.H."/>
            <person name="Warris S."/>
            <person name="Nguyen H.D.T."/>
            <person name="van Gent-Pelzer M.P.E."/>
            <person name="Joly D.L."/>
            <person name="van de Geest H.C."/>
            <person name="Bonants P.J.M."/>
            <person name="Smith D.S."/>
            <person name="Levesque C.A."/>
            <person name="van der Lee T.A.J."/>
        </authorList>
    </citation>
    <scope>NUCLEOTIDE SEQUENCE [LARGE SCALE GENOMIC DNA]</scope>
    <source>
        <strain evidence="3 4">CBS 675.73</strain>
    </source>
</reference>
<dbReference type="AlphaFoldDB" id="A0A507FHB1"/>
<sequence length="553" mass="60748">MDSANTLLGRAMAQKSHFVATIAKHQSTVGARAITQTNAPEPSSSKSNLSVNFRTRPLSTAEIKQGFFPVLFCTETQTTLYYPSFRMLTDSSVDVQEFEFDGNFAGEAGDAHVYETAVQQKFFDVLNQNGILTIMAYGQTGSGKTYTMMNIAEKLVNDFPFENDISAFISIIEIQGDVIRDLSVAGEGRKVPADAKVLLDGAGLPVLQNVAEYEAKSKEQVLEFFHHGFAMRTTRSTLKNAASSRSHFICTIRICGGKLGFDAVVKLVDLAGSETGSDKKDHDAVRLKEAISINKSLMSLKECIRKSTLLSETSEDASNKSSHIPFRSSKLTMVLKDALDPTLPRFTSTVVFALAAPTVADIPHTFNTYRYALALKSLNRADDKDASILEHKAAAKSAEPASQEKLTPMAWSRAKLERWIEMQFENQVQLTDLLGPRGDPSHFGRHAADFVLPAWKFLYSMSADEWIANAKTHAKFTDADRVGNVREKYKKLFLKERATVKADGLSTSVTGKVTLLSLEENVVTEKKLSRAELAMQKAKAKGAALRATSLSSK</sequence>
<dbReference type="PROSITE" id="PS50067">
    <property type="entry name" value="KINESIN_MOTOR_2"/>
    <property type="match status" value="1"/>
</dbReference>
<organism evidence="3 4">
    <name type="scientific">Chytriomyces confervae</name>
    <dbReference type="NCBI Taxonomy" id="246404"/>
    <lineage>
        <taxon>Eukaryota</taxon>
        <taxon>Fungi</taxon>
        <taxon>Fungi incertae sedis</taxon>
        <taxon>Chytridiomycota</taxon>
        <taxon>Chytridiomycota incertae sedis</taxon>
        <taxon>Chytridiomycetes</taxon>
        <taxon>Chytridiales</taxon>
        <taxon>Chytriomycetaceae</taxon>
        <taxon>Chytriomyces</taxon>
    </lineage>
</organism>
<protein>
    <recommendedName>
        <fullName evidence="2">Kinesin motor domain-containing protein</fullName>
    </recommendedName>
</protein>
<evidence type="ECO:0000313" key="4">
    <source>
        <dbReference type="Proteomes" id="UP000320333"/>
    </source>
</evidence>
<dbReference type="EMBL" id="QEAP01000096">
    <property type="protein sequence ID" value="TPX75080.1"/>
    <property type="molecule type" value="Genomic_DNA"/>
</dbReference>
<keyword evidence="1" id="KW-0505">Motor protein</keyword>
<feature type="domain" description="Kinesin motor" evidence="2">
    <location>
        <begin position="48"/>
        <end position="378"/>
    </location>
</feature>
<dbReference type="Gene3D" id="3.40.850.10">
    <property type="entry name" value="Kinesin motor domain"/>
    <property type="match status" value="1"/>
</dbReference>
<evidence type="ECO:0000313" key="3">
    <source>
        <dbReference type="EMBL" id="TPX75080.1"/>
    </source>
</evidence>
<keyword evidence="4" id="KW-1185">Reference proteome</keyword>
<comment type="similarity">
    <text evidence="1">Belongs to the TRAFAC class myosin-kinesin ATPase superfamily. Kinesin family.</text>
</comment>
<dbReference type="SMART" id="SM00129">
    <property type="entry name" value="KISc"/>
    <property type="match status" value="1"/>
</dbReference>
<dbReference type="Pfam" id="PF00225">
    <property type="entry name" value="Kinesin"/>
    <property type="match status" value="1"/>
</dbReference>
<dbReference type="GO" id="GO:0007018">
    <property type="term" value="P:microtubule-based movement"/>
    <property type="evidence" value="ECO:0007669"/>
    <property type="project" value="InterPro"/>
</dbReference>
<name>A0A507FHB1_9FUNG</name>
<gene>
    <name evidence="3" type="ORF">CcCBS67573_g03645</name>
</gene>
<dbReference type="SUPFAM" id="SSF52540">
    <property type="entry name" value="P-loop containing nucleoside triphosphate hydrolases"/>
    <property type="match status" value="1"/>
</dbReference>
<proteinExistence type="inferred from homology"/>